<dbReference type="Gene3D" id="1.10.510.10">
    <property type="entry name" value="Transferase(Phosphotransferase) domain 1"/>
    <property type="match status" value="2"/>
</dbReference>
<dbReference type="CDD" id="cd06881">
    <property type="entry name" value="PX_SNX15_like"/>
    <property type="match status" value="1"/>
</dbReference>
<name>A0AAV4REH2_9ARAC</name>
<feature type="compositionally biased region" description="Acidic residues" evidence="1">
    <location>
        <begin position="203"/>
        <end position="216"/>
    </location>
</feature>
<dbReference type="InterPro" id="IPR007330">
    <property type="entry name" value="MIT_dom"/>
</dbReference>
<evidence type="ECO:0000259" key="3">
    <source>
        <dbReference type="PROSITE" id="PS50195"/>
    </source>
</evidence>
<dbReference type="InterPro" id="IPR001683">
    <property type="entry name" value="PX_dom"/>
</dbReference>
<dbReference type="Gene3D" id="3.30.1520.10">
    <property type="entry name" value="Phox-like domain"/>
    <property type="match status" value="1"/>
</dbReference>
<dbReference type="Proteomes" id="UP001054837">
    <property type="component" value="Unassembled WGS sequence"/>
</dbReference>
<dbReference type="Gene3D" id="1.20.58.80">
    <property type="entry name" value="Phosphotransferase system, lactose/cellobiose-type IIA subunit"/>
    <property type="match status" value="1"/>
</dbReference>
<dbReference type="PROSITE" id="PS50011">
    <property type="entry name" value="PROTEIN_KINASE_DOM"/>
    <property type="match status" value="1"/>
</dbReference>
<proteinExistence type="predicted"/>
<feature type="region of interest" description="Disordered" evidence="1">
    <location>
        <begin position="196"/>
        <end position="222"/>
    </location>
</feature>
<dbReference type="Pfam" id="PF00787">
    <property type="entry name" value="PX"/>
    <property type="match status" value="1"/>
</dbReference>
<dbReference type="GO" id="GO:0035091">
    <property type="term" value="F:phosphatidylinositol binding"/>
    <property type="evidence" value="ECO:0007669"/>
    <property type="project" value="InterPro"/>
</dbReference>
<dbReference type="InterPro" id="IPR011009">
    <property type="entry name" value="Kinase-like_dom_sf"/>
</dbReference>
<dbReference type="PROSITE" id="PS50195">
    <property type="entry name" value="PX"/>
    <property type="match status" value="1"/>
</dbReference>
<evidence type="ECO:0000259" key="2">
    <source>
        <dbReference type="PROSITE" id="PS50011"/>
    </source>
</evidence>
<feature type="region of interest" description="Disordered" evidence="1">
    <location>
        <begin position="138"/>
        <end position="170"/>
    </location>
</feature>
<dbReference type="SMART" id="SM00220">
    <property type="entry name" value="S_TKc"/>
    <property type="match status" value="1"/>
</dbReference>
<dbReference type="InterPro" id="IPR051866">
    <property type="entry name" value="Intracell_Sig-Traffick_Protein"/>
</dbReference>
<comment type="caution">
    <text evidence="4">The sequence shown here is derived from an EMBL/GenBank/DDBJ whole genome shotgun (WGS) entry which is preliminary data.</text>
</comment>
<dbReference type="PANTHER" id="PTHR15508:SF8">
    <property type="entry name" value="LD24550P"/>
    <property type="match status" value="1"/>
</dbReference>
<dbReference type="AlphaFoldDB" id="A0AAV4REH2"/>
<dbReference type="EMBL" id="BPLQ01005920">
    <property type="protein sequence ID" value="GIY18453.1"/>
    <property type="molecule type" value="Genomic_DNA"/>
</dbReference>
<dbReference type="Pfam" id="PF04212">
    <property type="entry name" value="MIT"/>
    <property type="match status" value="1"/>
</dbReference>
<feature type="domain" description="PX" evidence="3">
    <location>
        <begin position="6"/>
        <end position="129"/>
    </location>
</feature>
<evidence type="ECO:0000313" key="5">
    <source>
        <dbReference type="Proteomes" id="UP001054837"/>
    </source>
</evidence>
<dbReference type="SMART" id="SM00745">
    <property type="entry name" value="MIT"/>
    <property type="match status" value="1"/>
</dbReference>
<reference evidence="4 5" key="1">
    <citation type="submission" date="2021-06" db="EMBL/GenBank/DDBJ databases">
        <title>Caerostris darwini draft genome.</title>
        <authorList>
            <person name="Kono N."/>
            <person name="Arakawa K."/>
        </authorList>
    </citation>
    <scope>NUCLEOTIDE SEQUENCE [LARGE SCALE GENOMIC DNA]</scope>
</reference>
<dbReference type="SUPFAM" id="SSF56112">
    <property type="entry name" value="Protein kinase-like (PK-like)"/>
    <property type="match status" value="1"/>
</dbReference>
<sequence>MSKKSNDSWVRIFDVSEPILHKKGYTLYKVTSKVFPKNSIEAVTEVTVWKRYNDFKKLHKALSTLHQNLYLREPFPSFAKTRFFGRFDPDVIEERRQSALKLLQYAANCSPLFTSQVFVKFFEDGHFVENYKQTADSSKANTDDILKPQKKFQPPDIQEPEQLEKESNVNQDERYEEPVLFLGGIWQHHQVPDAISLGSHGTDDDDDHTTFTDDDSVASRPSHSLAEFDPLYQLSNDIPGQNITSNQENLCNSWLLSALQTCINSDSERDLENILEFPTPFGDFEISEDYIPSSGECHSGTDTNSESKESHFTFDFPTPVAEEPSVISEFDPLAHRSFSQEDDSYLYDRFAMTPNSYQKDSSRHPSYIMQSSNYVETAQKAEDNGHYEEAFELYKKAIDALILGFQKDKCPDLKDIVRKKILLYLMRAEELYETKIPKKNLNEKLTVVNPVFPTSPIKINTKLQGCVEDLSKYKVLGVLDKVLLVLDISTNTTFIVKTLYKSPSPQIFGAAHIVPQNVPFVVKLYRIYETNYALFLILEYATGGRLWDYVSSFVQRSPLSLHNEDACLYVESQTKDKLYNVYSGKKVSDENVSENVNANNSVDSDLTPSEKCPLSYVALFKKYADAVDEKENVSLAKYHKLQPRKGSKSLGVSASNEIQNDINKKMSLLQPQKNVRNRLSSSTGSLETTYTQKTSNIDLLNAMDETILPTSPKTYLPETCIIAWATEIVLALESLHNLGITWIDFHPNNILLGAEGRVLLTYQGQWNNVDFEVNECAKENLFCAPEVGSIFPVTPDCDWWSLGAILFELFTGQSLVSCHPTGITRHTILNFPNEISLDAKDFISKLLEYNPTERLGSGIYGVEEIKSHPIFRNIDWKSLQR</sequence>
<dbReference type="InterPro" id="IPR036181">
    <property type="entry name" value="MIT_dom_sf"/>
</dbReference>
<protein>
    <submittedName>
        <fullName evidence="4">Ribosomal protein S6 kinase delta-1</fullName>
    </submittedName>
</protein>
<keyword evidence="5" id="KW-1185">Reference proteome</keyword>
<keyword evidence="4" id="KW-0418">Kinase</keyword>
<accession>A0AAV4REH2</accession>
<dbReference type="GO" id="GO:0005524">
    <property type="term" value="F:ATP binding"/>
    <property type="evidence" value="ECO:0007669"/>
    <property type="project" value="InterPro"/>
</dbReference>
<dbReference type="SUPFAM" id="SSF116846">
    <property type="entry name" value="MIT domain"/>
    <property type="match status" value="1"/>
</dbReference>
<feature type="domain" description="Protein kinase" evidence="2">
    <location>
        <begin position="468"/>
        <end position="871"/>
    </location>
</feature>
<keyword evidence="4" id="KW-0808">Transferase</keyword>
<evidence type="ECO:0000256" key="1">
    <source>
        <dbReference type="SAM" id="MobiDB-lite"/>
    </source>
</evidence>
<dbReference type="Pfam" id="PF00069">
    <property type="entry name" value="Pkinase"/>
    <property type="match status" value="1"/>
</dbReference>
<dbReference type="SUPFAM" id="SSF64268">
    <property type="entry name" value="PX domain"/>
    <property type="match status" value="1"/>
</dbReference>
<dbReference type="InterPro" id="IPR000719">
    <property type="entry name" value="Prot_kinase_dom"/>
</dbReference>
<dbReference type="InterPro" id="IPR036871">
    <property type="entry name" value="PX_dom_sf"/>
</dbReference>
<dbReference type="SMART" id="SM00312">
    <property type="entry name" value="PX"/>
    <property type="match status" value="1"/>
</dbReference>
<dbReference type="GO" id="GO:0004672">
    <property type="term" value="F:protein kinase activity"/>
    <property type="evidence" value="ECO:0007669"/>
    <property type="project" value="InterPro"/>
</dbReference>
<gene>
    <name evidence="4" type="primary">RPS6KC1</name>
    <name evidence="4" type="ORF">CDAR_495791</name>
</gene>
<evidence type="ECO:0000313" key="4">
    <source>
        <dbReference type="EMBL" id="GIY18453.1"/>
    </source>
</evidence>
<organism evidence="4 5">
    <name type="scientific">Caerostris darwini</name>
    <dbReference type="NCBI Taxonomy" id="1538125"/>
    <lineage>
        <taxon>Eukaryota</taxon>
        <taxon>Metazoa</taxon>
        <taxon>Ecdysozoa</taxon>
        <taxon>Arthropoda</taxon>
        <taxon>Chelicerata</taxon>
        <taxon>Arachnida</taxon>
        <taxon>Araneae</taxon>
        <taxon>Araneomorphae</taxon>
        <taxon>Entelegynae</taxon>
        <taxon>Araneoidea</taxon>
        <taxon>Araneidae</taxon>
        <taxon>Caerostris</taxon>
    </lineage>
</organism>
<dbReference type="PANTHER" id="PTHR15508">
    <property type="entry name" value="RIBOSOMAL PROTEIN S6 KINASE"/>
    <property type="match status" value="1"/>
</dbReference>